<accession>A0A9P6G585</accession>
<dbReference type="AlphaFoldDB" id="A0A9P6G585"/>
<gene>
    <name evidence="1" type="ORF">PMIN01_12854</name>
</gene>
<evidence type="ECO:0000313" key="1">
    <source>
        <dbReference type="EMBL" id="KAF9729164.1"/>
    </source>
</evidence>
<proteinExistence type="predicted"/>
<dbReference type="Proteomes" id="UP000756921">
    <property type="component" value="Unassembled WGS sequence"/>
</dbReference>
<organism evidence="1 2">
    <name type="scientific">Paraphaeosphaeria minitans</name>
    <dbReference type="NCBI Taxonomy" id="565426"/>
    <lineage>
        <taxon>Eukaryota</taxon>
        <taxon>Fungi</taxon>
        <taxon>Dikarya</taxon>
        <taxon>Ascomycota</taxon>
        <taxon>Pezizomycotina</taxon>
        <taxon>Dothideomycetes</taxon>
        <taxon>Pleosporomycetidae</taxon>
        <taxon>Pleosporales</taxon>
        <taxon>Massarineae</taxon>
        <taxon>Didymosphaeriaceae</taxon>
        <taxon>Paraphaeosphaeria</taxon>
    </lineage>
</organism>
<dbReference type="EMBL" id="WJXW01000017">
    <property type="protein sequence ID" value="KAF9729164.1"/>
    <property type="molecule type" value="Genomic_DNA"/>
</dbReference>
<evidence type="ECO:0000313" key="2">
    <source>
        <dbReference type="Proteomes" id="UP000756921"/>
    </source>
</evidence>
<reference evidence="1" key="1">
    <citation type="journal article" date="2020" name="Mol. Plant Microbe Interact.">
        <title>Genome Sequence of the Biocontrol Agent Coniothyrium minitans strain Conio (IMI 134523).</title>
        <authorList>
            <person name="Patel D."/>
            <person name="Shittu T.A."/>
            <person name="Baroncelli R."/>
            <person name="Muthumeenakshi S."/>
            <person name="Osborne T.H."/>
            <person name="Janganan T.K."/>
            <person name="Sreenivasaprasad S."/>
        </authorList>
    </citation>
    <scope>NUCLEOTIDE SEQUENCE</scope>
    <source>
        <strain evidence="1">Conio</strain>
    </source>
</reference>
<keyword evidence="2" id="KW-1185">Reference proteome</keyword>
<comment type="caution">
    <text evidence="1">The sequence shown here is derived from an EMBL/GenBank/DDBJ whole genome shotgun (WGS) entry which is preliminary data.</text>
</comment>
<sequence length="107" mass="12333">MAKLAASKSFPVKPNRSYTVTKYICRFSPSTAYRLGRLFSLLAVPYPRLLYNMLEPIMLAAGWIETSIRRPPNGMRDIQHAIALSHRKHTHGWLQVAWGTQLAFRYE</sequence>
<name>A0A9P6G585_9PLEO</name>
<protein>
    <submittedName>
        <fullName evidence="1">Uncharacterized protein</fullName>
    </submittedName>
</protein>